<dbReference type="RefSeq" id="WP_132511468.1">
    <property type="nucleotide sequence ID" value="NZ_SLYQ01000002.1"/>
</dbReference>
<dbReference type="InterPro" id="IPR024607">
    <property type="entry name" value="Sulfatase_CS"/>
</dbReference>
<dbReference type="SUPFAM" id="SSF53649">
    <property type="entry name" value="Alkaline phosphatase-like"/>
    <property type="match status" value="1"/>
</dbReference>
<dbReference type="Pfam" id="PF00884">
    <property type="entry name" value="Sulfatase"/>
    <property type="match status" value="1"/>
</dbReference>
<dbReference type="Gene3D" id="3.40.720.10">
    <property type="entry name" value="Alkaline Phosphatase, subunit A"/>
    <property type="match status" value="1"/>
</dbReference>
<dbReference type="PANTHER" id="PTHR42693">
    <property type="entry name" value="ARYLSULFATASE FAMILY MEMBER"/>
    <property type="match status" value="1"/>
</dbReference>
<comment type="similarity">
    <text evidence="1">Belongs to the sulfatase family.</text>
</comment>
<evidence type="ECO:0000256" key="5">
    <source>
        <dbReference type="PIRSR" id="PIRSR600917-52"/>
    </source>
</evidence>
<name>A0ABD7QM54_RAOOR</name>
<dbReference type="Gene3D" id="3.30.1120.10">
    <property type="match status" value="1"/>
</dbReference>
<reference evidence="8 9" key="1">
    <citation type="submission" date="2019-03" db="EMBL/GenBank/DDBJ databases">
        <title>Genomic analyses of the natural microbiome of Caenorhabditis elegans.</title>
        <authorList>
            <person name="Samuel B."/>
        </authorList>
    </citation>
    <scope>NUCLEOTIDE SEQUENCE [LARGE SCALE GENOMIC DNA]</scope>
    <source>
        <strain evidence="8 9">JUb54</strain>
    </source>
</reference>
<dbReference type="Proteomes" id="UP000295263">
    <property type="component" value="Unassembled WGS sequence"/>
</dbReference>
<keyword evidence="4" id="KW-0106">Calcium</keyword>
<dbReference type="PROSITE" id="PS00149">
    <property type="entry name" value="SULFATASE_2"/>
    <property type="match status" value="1"/>
</dbReference>
<dbReference type="CDD" id="cd16025">
    <property type="entry name" value="PAS_like"/>
    <property type="match status" value="1"/>
</dbReference>
<evidence type="ECO:0000256" key="3">
    <source>
        <dbReference type="ARBA" id="ARBA00022801"/>
    </source>
</evidence>
<protein>
    <submittedName>
        <fullName evidence="8">Arylsulfatase</fullName>
    </submittedName>
</protein>
<evidence type="ECO:0000256" key="2">
    <source>
        <dbReference type="ARBA" id="ARBA00022723"/>
    </source>
</evidence>
<keyword evidence="6" id="KW-0732">Signal</keyword>
<accession>A0ABD7QM54</accession>
<gene>
    <name evidence="8" type="ORF">EC841_102293</name>
</gene>
<keyword evidence="3" id="KW-0378">Hydrolase</keyword>
<dbReference type="InterPro" id="IPR017850">
    <property type="entry name" value="Alkaline_phosphatase_core_sf"/>
</dbReference>
<evidence type="ECO:0000256" key="4">
    <source>
        <dbReference type="ARBA" id="ARBA00022837"/>
    </source>
</evidence>
<evidence type="ECO:0000256" key="6">
    <source>
        <dbReference type="SAM" id="SignalP"/>
    </source>
</evidence>
<feature type="chain" id="PRO_5044864634" evidence="6">
    <location>
        <begin position="21"/>
        <end position="579"/>
    </location>
</feature>
<dbReference type="AlphaFoldDB" id="A0ABD7QM54"/>
<evidence type="ECO:0000256" key="1">
    <source>
        <dbReference type="ARBA" id="ARBA00008779"/>
    </source>
</evidence>
<organism evidence="8 9">
    <name type="scientific">Raoultella ornithinolytica</name>
    <name type="common">Klebsiella ornithinolytica</name>
    <dbReference type="NCBI Taxonomy" id="54291"/>
    <lineage>
        <taxon>Bacteria</taxon>
        <taxon>Pseudomonadati</taxon>
        <taxon>Pseudomonadota</taxon>
        <taxon>Gammaproteobacteria</taxon>
        <taxon>Enterobacterales</taxon>
        <taxon>Enterobacteriaceae</taxon>
        <taxon>Klebsiella/Raoultella group</taxon>
        <taxon>Raoultella</taxon>
    </lineage>
</organism>
<dbReference type="InterPro" id="IPR000917">
    <property type="entry name" value="Sulfatase_N"/>
</dbReference>
<sequence>MNKKAVTAAVSLILSGAAHSANTERPNIIVIIADDMGYSDISPFGGEIPTPNLQAMAEQGVRMSQYYTSPMSAPARSMLLTGNTNQQAGMGGMWWYDSTLGKEGYELRLTDRVTTMAERFKDAGYNTLMAGKWHLGFVPGATPKDRGFSHSFAFMGGGTSHFDDAIPLGTVEAFHTFYTRDGQRASLPADFYSSEAYASQMNQWIKETPQTQPVFSWLAFTAPHDPLQAPDEWIERFKGQYEQGYAEVYRQRIARLKALGILADDAPLPELDLDLDKEWRALTPEQQKYTAKVMQVYAAMIANMDAQIGTLMATLKQTGRDKNTLLIFLTDNGANPAEGFYYESEPAFWKQFDNSYQNVGRKGSFVSYGPHWANVSNAPYARYHKTTSGQGGINTDFMISGPGIVGNGKIDASTMAVYDVAPTLYEFAGIDASKPLAKAPVLPMVGVSFKRYLTGETQQPPRSRYGVELHNQAAWIDGDWKLRRLVRTFPQAGDAPWGLFNLKNDPLETHDVAAQYPQRVQEMNRAYDAFAGRTMVVHADGRLIDYAGIDGKTGRYLAVDPQTMRPVPAPLAIPVTHSN</sequence>
<evidence type="ECO:0000313" key="9">
    <source>
        <dbReference type="Proteomes" id="UP000295263"/>
    </source>
</evidence>
<dbReference type="PANTHER" id="PTHR42693:SF53">
    <property type="entry name" value="ENDO-4-O-SULFATASE"/>
    <property type="match status" value="1"/>
</dbReference>
<dbReference type="GO" id="GO:0016787">
    <property type="term" value="F:hydrolase activity"/>
    <property type="evidence" value="ECO:0007669"/>
    <property type="project" value="UniProtKB-KW"/>
</dbReference>
<feature type="domain" description="Sulfatase N-terminal" evidence="7">
    <location>
        <begin position="26"/>
        <end position="430"/>
    </location>
</feature>
<feature type="signal peptide" evidence="6">
    <location>
        <begin position="1"/>
        <end position="20"/>
    </location>
</feature>
<evidence type="ECO:0000259" key="7">
    <source>
        <dbReference type="Pfam" id="PF00884"/>
    </source>
</evidence>
<dbReference type="GO" id="GO:0046872">
    <property type="term" value="F:metal ion binding"/>
    <property type="evidence" value="ECO:0007669"/>
    <property type="project" value="UniProtKB-KW"/>
</dbReference>
<dbReference type="InterPro" id="IPR050738">
    <property type="entry name" value="Sulfatase"/>
</dbReference>
<feature type="modified residue" description="3-oxoalanine (Ser)" evidence="5">
    <location>
        <position position="72"/>
    </location>
</feature>
<dbReference type="PROSITE" id="PS00523">
    <property type="entry name" value="SULFATASE_1"/>
    <property type="match status" value="1"/>
</dbReference>
<keyword evidence="2" id="KW-0479">Metal-binding</keyword>
<comment type="caution">
    <text evidence="8">The sequence shown here is derived from an EMBL/GenBank/DDBJ whole genome shotgun (WGS) entry which is preliminary data.</text>
</comment>
<comment type="PTM">
    <text evidence="5">The conversion to 3-oxoalanine (also known as C-formylglycine, FGly), of a serine or cysteine residue in prokaryotes and of a cysteine residue in eukaryotes, is critical for catalytic activity.</text>
</comment>
<dbReference type="EMBL" id="SLYQ01000002">
    <property type="protein sequence ID" value="TCQ75183.1"/>
    <property type="molecule type" value="Genomic_DNA"/>
</dbReference>
<evidence type="ECO:0000313" key="8">
    <source>
        <dbReference type="EMBL" id="TCQ75183.1"/>
    </source>
</evidence>
<proteinExistence type="inferred from homology"/>